<comment type="caution">
    <text evidence="1">The sequence shown here is derived from an EMBL/GenBank/DDBJ whole genome shotgun (WGS) entry which is preliminary data.</text>
</comment>
<gene>
    <name evidence="1" type="ORF">KCV03_g395</name>
</gene>
<dbReference type="AlphaFoldDB" id="A0A9P8KCJ8"/>
<feature type="non-terminal residue" evidence="1">
    <location>
        <position position="186"/>
    </location>
</feature>
<reference evidence="1" key="2">
    <citation type="submission" date="2021-08" db="EMBL/GenBank/DDBJ databases">
        <authorList>
            <person name="Gostincar C."/>
            <person name="Sun X."/>
            <person name="Song Z."/>
            <person name="Gunde-Cimerman N."/>
        </authorList>
    </citation>
    <scope>NUCLEOTIDE SEQUENCE</scope>
    <source>
        <strain evidence="1">EXF-8016</strain>
    </source>
</reference>
<dbReference type="Proteomes" id="UP000767238">
    <property type="component" value="Unassembled WGS sequence"/>
</dbReference>
<proteinExistence type="predicted"/>
<evidence type="ECO:0000313" key="1">
    <source>
        <dbReference type="EMBL" id="KAH0237922.1"/>
    </source>
</evidence>
<protein>
    <submittedName>
        <fullName evidence="1">Uncharacterized protein</fullName>
    </submittedName>
</protein>
<evidence type="ECO:0000313" key="2">
    <source>
        <dbReference type="Proteomes" id="UP000767238"/>
    </source>
</evidence>
<accession>A0A9P8KCJ8</accession>
<name>A0A9P8KCJ8_AURME</name>
<reference evidence="1" key="1">
    <citation type="journal article" date="2021" name="J Fungi (Basel)">
        <title>Virulence traits and population genomics of the black yeast Aureobasidium melanogenum.</title>
        <authorList>
            <person name="Cernosa A."/>
            <person name="Sun X."/>
            <person name="Gostincar C."/>
            <person name="Fang C."/>
            <person name="Gunde-Cimerman N."/>
            <person name="Song Z."/>
        </authorList>
    </citation>
    <scope>NUCLEOTIDE SEQUENCE</scope>
    <source>
        <strain evidence="1">EXF-8016</strain>
    </source>
</reference>
<dbReference type="EMBL" id="JAHFYH010000001">
    <property type="protein sequence ID" value="KAH0237922.1"/>
    <property type="molecule type" value="Genomic_DNA"/>
</dbReference>
<organism evidence="1 2">
    <name type="scientific">Aureobasidium melanogenum</name>
    <name type="common">Aureobasidium pullulans var. melanogenum</name>
    <dbReference type="NCBI Taxonomy" id="46634"/>
    <lineage>
        <taxon>Eukaryota</taxon>
        <taxon>Fungi</taxon>
        <taxon>Dikarya</taxon>
        <taxon>Ascomycota</taxon>
        <taxon>Pezizomycotina</taxon>
        <taxon>Dothideomycetes</taxon>
        <taxon>Dothideomycetidae</taxon>
        <taxon>Dothideales</taxon>
        <taxon>Saccotheciaceae</taxon>
        <taxon>Aureobasidium</taxon>
    </lineage>
</organism>
<sequence length="186" mass="22466">MFLTIWKLVGRPACLVQPKESLRLISSSCVNQISSKEAYLKPKTDPEKLLRNSLYKRRRYMEDSEYRNRILSTSRARSRASYETDGRYRNMRIMARWIYRYTWFREQLPWKSHRPVLYSEKLVRLCTKCGVKRRDGLKIWWESVESENHICHYCYTKADWSEMMPEGYQDCRSKKDLLARMQQLGA</sequence>